<evidence type="ECO:0000256" key="1">
    <source>
        <dbReference type="SAM" id="MobiDB-lite"/>
    </source>
</evidence>
<protein>
    <recommendedName>
        <fullName evidence="2">F-box domain-containing protein</fullName>
    </recommendedName>
</protein>
<evidence type="ECO:0000313" key="4">
    <source>
        <dbReference type="Proteomes" id="UP000054144"/>
    </source>
</evidence>
<gene>
    <name evidence="3" type="ORF">FISHEDRAFT_66826</name>
</gene>
<feature type="domain" description="F-box" evidence="2">
    <location>
        <begin position="32"/>
        <end position="79"/>
    </location>
</feature>
<proteinExistence type="predicted"/>
<dbReference type="Pfam" id="PF07393">
    <property type="entry name" value="Sec10_HB"/>
    <property type="match status" value="1"/>
</dbReference>
<feature type="compositionally biased region" description="Polar residues" evidence="1">
    <location>
        <begin position="559"/>
        <end position="568"/>
    </location>
</feature>
<dbReference type="PANTHER" id="PTHR12100:SF1">
    <property type="entry name" value="RECYCLIN-1"/>
    <property type="match status" value="1"/>
</dbReference>
<dbReference type="InterPro" id="IPR048627">
    <property type="entry name" value="Sec10_HB"/>
</dbReference>
<dbReference type="InterPro" id="IPR036047">
    <property type="entry name" value="F-box-like_dom_sf"/>
</dbReference>
<dbReference type="PANTHER" id="PTHR12100">
    <property type="entry name" value="SEC10"/>
    <property type="match status" value="1"/>
</dbReference>
<dbReference type="InterPro" id="IPR001810">
    <property type="entry name" value="F-box_dom"/>
</dbReference>
<dbReference type="GO" id="GO:0000145">
    <property type="term" value="C:exocyst"/>
    <property type="evidence" value="ECO:0007669"/>
    <property type="project" value="TreeGrafter"/>
</dbReference>
<organism evidence="3 4">
    <name type="scientific">Fistulina hepatica ATCC 64428</name>
    <dbReference type="NCBI Taxonomy" id="1128425"/>
    <lineage>
        <taxon>Eukaryota</taxon>
        <taxon>Fungi</taxon>
        <taxon>Dikarya</taxon>
        <taxon>Basidiomycota</taxon>
        <taxon>Agaricomycotina</taxon>
        <taxon>Agaricomycetes</taxon>
        <taxon>Agaricomycetidae</taxon>
        <taxon>Agaricales</taxon>
        <taxon>Fistulinaceae</taxon>
        <taxon>Fistulina</taxon>
    </lineage>
</organism>
<dbReference type="SUPFAM" id="SSF81383">
    <property type="entry name" value="F-box domain"/>
    <property type="match status" value="1"/>
</dbReference>
<dbReference type="EMBL" id="KN882046">
    <property type="protein sequence ID" value="KIY45782.1"/>
    <property type="molecule type" value="Genomic_DNA"/>
</dbReference>
<dbReference type="PROSITE" id="PS50181">
    <property type="entry name" value="FBOX"/>
    <property type="match status" value="1"/>
</dbReference>
<sequence length="924" mass="103309">MEKFATLEPVRLYSSTTNRLFNNRGSKAYSTAPRIGVFPTEIHVLILSFLPVPDIPAYALCSRATASLVSKTDSHWERRWKSLSSDFAAVDSVLDELDSIIKTKLGQSKTSAPPTILVDDDFGDFACGDSFAAASADEMGDFVGAFTGVSVVPTFPEVSSATYRVKYIRAHKLLTTLTPVLMASPHLILSEMSTKFPSGTYPRARTLHLLCLFLAPSVQPLRNWQSLAVSLRAAMDRFDAGLLASFEEADRRGDEQAMRDATISSWELFDGPGDWEMGKVWAEKLEIFYESERWKPLDNFTADGALQFDAMDSFMSAISQSIIEHGSRAIRVFPSQSHVLLNFAERVANDVVGEYILTLLARARELSTSTFLKATAASFGEAFRMVKAILTASKAEMPRKYIAEVSPFVVTESQAEDVVYRMFEVNMDEYLDEEIEGVKIIFDQVCRGWSREHSEEIATATGQSFLASQNPAQMKRNVLKSFTDVLLLPVTIVPRTVNVVGEGIATVGTAAFQGISMLNPQRWVGTRSTYSQNGMDLEEENTVFEIGEDDEGAEDSKRSSSVTTATRDTDNVSLRSSATSYSVPVDTVANKMELLLSLDVALQLIHASRESLKRVETFAQYPGTYGHRVRDTIEEIFILLLQATNEKHITVGFQEAIEQMTRYQPKSQEDGNNVAVAPLFQFFELVHIGDTIQSMIQVYFEKELAPHIDRTDFLNPVIREKKRFENSLDDSVAAGLNTGTDLLMNQVEYIIMTLTEPRAYCPPEDMDLDLGPTRGCKEAIKCLQVHCKLLKGSTNREVLDVFNQEVGIRLIAILQKHIKRQIISLTGGFQVIADLNAYHSFITSLKIPAITSDFAHLKMLGHVYVVEDAKDLAQIVRDVTRYGGAYKPEDIYEFIQRRADWKKIEKTVDKAMYNLSFKEDCIIC</sequence>
<dbReference type="AlphaFoldDB" id="A0A0D7A420"/>
<reference evidence="3 4" key="1">
    <citation type="journal article" date="2015" name="Fungal Genet. Biol.">
        <title>Evolution of novel wood decay mechanisms in Agaricales revealed by the genome sequences of Fistulina hepatica and Cylindrobasidium torrendii.</title>
        <authorList>
            <person name="Floudas D."/>
            <person name="Held B.W."/>
            <person name="Riley R."/>
            <person name="Nagy L.G."/>
            <person name="Koehler G."/>
            <person name="Ransdell A.S."/>
            <person name="Younus H."/>
            <person name="Chow J."/>
            <person name="Chiniquy J."/>
            <person name="Lipzen A."/>
            <person name="Tritt A."/>
            <person name="Sun H."/>
            <person name="Haridas S."/>
            <person name="LaButti K."/>
            <person name="Ohm R.A."/>
            <person name="Kues U."/>
            <person name="Blanchette R.A."/>
            <person name="Grigoriev I.V."/>
            <person name="Minto R.E."/>
            <person name="Hibbett D.S."/>
        </authorList>
    </citation>
    <scope>NUCLEOTIDE SEQUENCE [LARGE SCALE GENOMIC DNA]</scope>
    <source>
        <strain evidence="3 4">ATCC 64428</strain>
    </source>
</reference>
<evidence type="ECO:0000313" key="3">
    <source>
        <dbReference type="EMBL" id="KIY45782.1"/>
    </source>
</evidence>
<evidence type="ECO:0000259" key="2">
    <source>
        <dbReference type="PROSITE" id="PS50181"/>
    </source>
</evidence>
<dbReference type="Proteomes" id="UP000054144">
    <property type="component" value="Unassembled WGS sequence"/>
</dbReference>
<dbReference type="InterPro" id="IPR009976">
    <property type="entry name" value="Sec10-like"/>
</dbReference>
<keyword evidence="4" id="KW-1185">Reference proteome</keyword>
<name>A0A0D7A420_9AGAR</name>
<dbReference type="GO" id="GO:0006887">
    <property type="term" value="P:exocytosis"/>
    <property type="evidence" value="ECO:0007669"/>
    <property type="project" value="TreeGrafter"/>
</dbReference>
<feature type="region of interest" description="Disordered" evidence="1">
    <location>
        <begin position="546"/>
        <end position="568"/>
    </location>
</feature>
<dbReference type="GO" id="GO:0006893">
    <property type="term" value="P:Golgi to plasma membrane transport"/>
    <property type="evidence" value="ECO:0007669"/>
    <property type="project" value="TreeGrafter"/>
</dbReference>
<accession>A0A0D7A420</accession>
<dbReference type="OrthoDB" id="5554140at2759"/>